<name>A0A165QQ19_9APHY</name>
<organism evidence="1 2">
    <name type="scientific">Daedalea quercina L-15889</name>
    <dbReference type="NCBI Taxonomy" id="1314783"/>
    <lineage>
        <taxon>Eukaryota</taxon>
        <taxon>Fungi</taxon>
        <taxon>Dikarya</taxon>
        <taxon>Basidiomycota</taxon>
        <taxon>Agaricomycotina</taxon>
        <taxon>Agaricomycetes</taxon>
        <taxon>Polyporales</taxon>
        <taxon>Fomitopsis</taxon>
    </lineage>
</organism>
<sequence length="198" mass="22269">MLARPRPESASIYIILEALDAALGRFHWSLAVFPSDTQPDWTRVDLFQIVDSEADDTSGQPLDTTSVNVESASHSLSLPNGVHVPRVWHLEHCRDVDLFAPERICVGAVRLPDADFPYKDLRGFIEEQEAEQGDSTTIRGVPWSCAQWVMRVLTRLIESGLYEELDMNHFYPKIQTLGTALTGLQSGNPNEMHILHFV</sequence>
<gene>
    <name evidence="1" type="ORF">DAEQUDRAFT_811063</name>
</gene>
<dbReference type="Proteomes" id="UP000076727">
    <property type="component" value="Unassembled WGS sequence"/>
</dbReference>
<evidence type="ECO:0000313" key="1">
    <source>
        <dbReference type="EMBL" id="KZT69770.1"/>
    </source>
</evidence>
<evidence type="ECO:0000313" key="2">
    <source>
        <dbReference type="Proteomes" id="UP000076727"/>
    </source>
</evidence>
<accession>A0A165QQ19</accession>
<dbReference type="EMBL" id="KV429055">
    <property type="protein sequence ID" value="KZT69770.1"/>
    <property type="molecule type" value="Genomic_DNA"/>
</dbReference>
<dbReference type="OrthoDB" id="2837160at2759"/>
<dbReference type="AlphaFoldDB" id="A0A165QQ19"/>
<protein>
    <submittedName>
        <fullName evidence="1">Uncharacterized protein</fullName>
    </submittedName>
</protein>
<reference evidence="1 2" key="1">
    <citation type="journal article" date="2016" name="Mol. Biol. Evol.">
        <title>Comparative Genomics of Early-Diverging Mushroom-Forming Fungi Provides Insights into the Origins of Lignocellulose Decay Capabilities.</title>
        <authorList>
            <person name="Nagy L.G."/>
            <person name="Riley R."/>
            <person name="Tritt A."/>
            <person name="Adam C."/>
            <person name="Daum C."/>
            <person name="Floudas D."/>
            <person name="Sun H."/>
            <person name="Yadav J.S."/>
            <person name="Pangilinan J."/>
            <person name="Larsson K.H."/>
            <person name="Matsuura K."/>
            <person name="Barry K."/>
            <person name="Labutti K."/>
            <person name="Kuo R."/>
            <person name="Ohm R.A."/>
            <person name="Bhattacharya S.S."/>
            <person name="Shirouzu T."/>
            <person name="Yoshinaga Y."/>
            <person name="Martin F.M."/>
            <person name="Grigoriev I.V."/>
            <person name="Hibbett D.S."/>
        </authorList>
    </citation>
    <scope>NUCLEOTIDE SEQUENCE [LARGE SCALE GENOMIC DNA]</scope>
    <source>
        <strain evidence="1 2">L-15889</strain>
    </source>
</reference>
<keyword evidence="2" id="KW-1185">Reference proteome</keyword>
<proteinExistence type="predicted"/>